<keyword evidence="10" id="KW-1185">Reference proteome</keyword>
<dbReference type="GO" id="GO:0005886">
    <property type="term" value="C:plasma membrane"/>
    <property type="evidence" value="ECO:0007669"/>
    <property type="project" value="UniProtKB-SubCell"/>
</dbReference>
<evidence type="ECO:0000313" key="9">
    <source>
        <dbReference type="EMBL" id="MBB5889461.1"/>
    </source>
</evidence>
<dbReference type="Pfam" id="PF02683">
    <property type="entry name" value="DsbD_TM"/>
    <property type="match status" value="1"/>
</dbReference>
<name>A0A7W9NES7_9PSEU</name>
<organism evidence="9 10">
    <name type="scientific">Kutzneria kofuensis</name>
    <dbReference type="NCBI Taxonomy" id="103725"/>
    <lineage>
        <taxon>Bacteria</taxon>
        <taxon>Bacillati</taxon>
        <taxon>Actinomycetota</taxon>
        <taxon>Actinomycetes</taxon>
        <taxon>Pseudonocardiales</taxon>
        <taxon>Pseudonocardiaceae</taxon>
        <taxon>Kutzneria</taxon>
    </lineage>
</organism>
<keyword evidence="3 7" id="KW-0812">Transmembrane</keyword>
<evidence type="ECO:0000256" key="5">
    <source>
        <dbReference type="ARBA" id="ARBA00023136"/>
    </source>
</evidence>
<evidence type="ECO:0000256" key="7">
    <source>
        <dbReference type="SAM" id="Phobius"/>
    </source>
</evidence>
<feature type="transmembrane region" description="Helical" evidence="7">
    <location>
        <begin position="115"/>
        <end position="140"/>
    </location>
</feature>
<dbReference type="PANTHER" id="PTHR42852:SF13">
    <property type="entry name" value="PROTEIN DIPZ"/>
    <property type="match status" value="1"/>
</dbReference>
<evidence type="ECO:0000313" key="10">
    <source>
        <dbReference type="Proteomes" id="UP000585638"/>
    </source>
</evidence>
<evidence type="ECO:0000256" key="6">
    <source>
        <dbReference type="SAM" id="MobiDB-lite"/>
    </source>
</evidence>
<dbReference type="RefSeq" id="WP_184858341.1">
    <property type="nucleotide sequence ID" value="NZ_BAAAWY010000002.1"/>
</dbReference>
<dbReference type="GO" id="GO:0017004">
    <property type="term" value="P:cytochrome complex assembly"/>
    <property type="evidence" value="ECO:0007669"/>
    <property type="project" value="InterPro"/>
</dbReference>
<feature type="transmembrane region" description="Helical" evidence="7">
    <location>
        <begin position="41"/>
        <end position="64"/>
    </location>
</feature>
<dbReference type="AlphaFoldDB" id="A0A7W9NES7"/>
<feature type="transmembrane region" description="Helical" evidence="7">
    <location>
        <begin position="76"/>
        <end position="94"/>
    </location>
</feature>
<dbReference type="Gene3D" id="2.60.120.260">
    <property type="entry name" value="Galactose-binding domain-like"/>
    <property type="match status" value="1"/>
</dbReference>
<dbReference type="InterPro" id="IPR041017">
    <property type="entry name" value="Thioredoxin_10"/>
</dbReference>
<dbReference type="Gene3D" id="3.40.30.10">
    <property type="entry name" value="Glutaredoxin"/>
    <property type="match status" value="1"/>
</dbReference>
<dbReference type="InterPro" id="IPR036249">
    <property type="entry name" value="Thioredoxin-like_sf"/>
</dbReference>
<dbReference type="EMBL" id="JACHIR010000001">
    <property type="protein sequence ID" value="MBB5889461.1"/>
    <property type="molecule type" value="Genomic_DNA"/>
</dbReference>
<dbReference type="PROSITE" id="PS51352">
    <property type="entry name" value="THIOREDOXIN_2"/>
    <property type="match status" value="1"/>
</dbReference>
<proteinExistence type="predicted"/>
<dbReference type="InterPro" id="IPR000866">
    <property type="entry name" value="AhpC/TSA"/>
</dbReference>
<evidence type="ECO:0000256" key="4">
    <source>
        <dbReference type="ARBA" id="ARBA00022989"/>
    </source>
</evidence>
<dbReference type="CDD" id="cd03012">
    <property type="entry name" value="TlpA_like_DipZ_like"/>
    <property type="match status" value="1"/>
</dbReference>
<dbReference type="Pfam" id="PF17991">
    <property type="entry name" value="Thioredoxin_10"/>
    <property type="match status" value="1"/>
</dbReference>
<reference evidence="9 10" key="1">
    <citation type="submission" date="2020-08" db="EMBL/GenBank/DDBJ databases">
        <title>Sequencing the genomes of 1000 actinobacteria strains.</title>
        <authorList>
            <person name="Klenk H.-P."/>
        </authorList>
    </citation>
    <scope>NUCLEOTIDE SEQUENCE [LARGE SCALE GENOMIC DNA]</scope>
    <source>
        <strain evidence="9 10">DSM 43851</strain>
    </source>
</reference>
<dbReference type="InterPro" id="IPR050553">
    <property type="entry name" value="Thioredoxin_ResA/DsbE_sf"/>
</dbReference>
<feature type="transmembrane region" description="Helical" evidence="7">
    <location>
        <begin position="6"/>
        <end position="29"/>
    </location>
</feature>
<dbReference type="GO" id="GO:0016853">
    <property type="term" value="F:isomerase activity"/>
    <property type="evidence" value="ECO:0007669"/>
    <property type="project" value="UniProtKB-KW"/>
</dbReference>
<feature type="domain" description="Thioredoxin" evidence="8">
    <location>
        <begin position="262"/>
        <end position="407"/>
    </location>
</feature>
<dbReference type="InterPro" id="IPR013766">
    <property type="entry name" value="Thioredoxin_domain"/>
</dbReference>
<dbReference type="Pfam" id="PF00578">
    <property type="entry name" value="AhpC-TSA"/>
    <property type="match status" value="1"/>
</dbReference>
<sequence length="559" mass="58410">MVTLVVVGFLAGVITSLSPCVLPVLPIVLTSGGPQHRKWRPYLVIAGLVLSFALSTLFGSLVLTALGLPQTLLRDAGIAVLALIGVGLVWPRFGDLLERPFARLGGRPVNPDGNGIVLGLGLGLLFVPCAGPVLATIAVIGANHTFSAGALALTAAFAIGCGVPLLVLAVAGDALSRRLSAIRTRARGFRVTSGVVMLVVAAAIALNLTDGLQSAVPGYTSALQQSVESNSEAQGELHGLSGSGDAAPSSPGVSCQPGGATLRDCGKAPEFTGITDWINSSPLTLAGLRGKVVLIDFWTYSCINCQRTLPHVESWYQAYHQAGLEIIGVHTPEFAFEHDVANIRAQAQSLGVRYPVAVDNGYSTWNAYSNQYWPAEYLIDAAGNLRHVNFGEGDYSGTEQLIRQLLTSASSTVDLPAATDVADTTPAEQQTPETYLGSQYAPLHVTGKTPSGSNNQLFQFPSALQPDTFALAGAWQGQAESLTSGPGAQLELSYQARDVYLVLGGSGTVTVQVDGKATQTVAVSGVPKLYTLVDNGPYQRSTLTLGFTPGIDAYDFTFG</sequence>
<dbReference type="Proteomes" id="UP000585638">
    <property type="component" value="Unassembled WGS sequence"/>
</dbReference>
<evidence type="ECO:0000256" key="1">
    <source>
        <dbReference type="ARBA" id="ARBA00004651"/>
    </source>
</evidence>
<comment type="subcellular location">
    <subcellularLocation>
        <location evidence="1">Cell membrane</location>
        <topology evidence="1">Multi-pass membrane protein</topology>
    </subcellularLocation>
</comment>
<keyword evidence="2" id="KW-1003">Cell membrane</keyword>
<dbReference type="GO" id="GO:0016491">
    <property type="term" value="F:oxidoreductase activity"/>
    <property type="evidence" value="ECO:0007669"/>
    <property type="project" value="InterPro"/>
</dbReference>
<feature type="region of interest" description="Disordered" evidence="6">
    <location>
        <begin position="234"/>
        <end position="258"/>
    </location>
</feature>
<comment type="caution">
    <text evidence="9">The sequence shown here is derived from an EMBL/GenBank/DDBJ whole genome shotgun (WGS) entry which is preliminary data.</text>
</comment>
<protein>
    <submittedName>
        <fullName evidence="9">Cytochrome c biogenesis protein CcdA/thiol-disulfide isomerase/thioredoxin</fullName>
    </submittedName>
</protein>
<feature type="transmembrane region" description="Helical" evidence="7">
    <location>
        <begin position="191"/>
        <end position="208"/>
    </location>
</feature>
<evidence type="ECO:0000256" key="2">
    <source>
        <dbReference type="ARBA" id="ARBA00022475"/>
    </source>
</evidence>
<evidence type="ECO:0000259" key="8">
    <source>
        <dbReference type="PROSITE" id="PS51352"/>
    </source>
</evidence>
<keyword evidence="9" id="KW-0413">Isomerase</keyword>
<feature type="compositionally biased region" description="Low complexity" evidence="6">
    <location>
        <begin position="239"/>
        <end position="252"/>
    </location>
</feature>
<dbReference type="GO" id="GO:0016209">
    <property type="term" value="F:antioxidant activity"/>
    <property type="evidence" value="ECO:0007669"/>
    <property type="project" value="InterPro"/>
</dbReference>
<dbReference type="SUPFAM" id="SSF52833">
    <property type="entry name" value="Thioredoxin-like"/>
    <property type="match status" value="1"/>
</dbReference>
<evidence type="ECO:0000256" key="3">
    <source>
        <dbReference type="ARBA" id="ARBA00022692"/>
    </source>
</evidence>
<keyword evidence="4 7" id="KW-1133">Transmembrane helix</keyword>
<gene>
    <name evidence="9" type="ORF">BJ998_000657</name>
</gene>
<accession>A0A7W9NES7</accession>
<keyword evidence="5 7" id="KW-0472">Membrane</keyword>
<dbReference type="PANTHER" id="PTHR42852">
    <property type="entry name" value="THIOL:DISULFIDE INTERCHANGE PROTEIN DSBE"/>
    <property type="match status" value="1"/>
</dbReference>
<dbReference type="InterPro" id="IPR003834">
    <property type="entry name" value="Cyt_c_assmbl_TM_dom"/>
</dbReference>
<feature type="transmembrane region" description="Helical" evidence="7">
    <location>
        <begin position="146"/>
        <end position="170"/>
    </location>
</feature>